<dbReference type="AlphaFoldDB" id="A0A0C6DRT8"/>
<feature type="compositionally biased region" description="Polar residues" evidence="1">
    <location>
        <begin position="411"/>
        <end position="420"/>
    </location>
</feature>
<evidence type="ECO:0000313" key="2">
    <source>
        <dbReference type="EMBL" id="BAQ25468.1"/>
    </source>
</evidence>
<feature type="region of interest" description="Disordered" evidence="1">
    <location>
        <begin position="686"/>
        <end position="751"/>
    </location>
</feature>
<organism evidence="2">
    <name type="scientific">Neocamarosporium betae</name>
    <name type="common">Beet black rot fungus</name>
    <name type="synonym">Pleospora betae</name>
    <dbReference type="NCBI Taxonomy" id="1979465"/>
    <lineage>
        <taxon>Eukaryota</taxon>
        <taxon>Fungi</taxon>
        <taxon>Dikarya</taxon>
        <taxon>Ascomycota</taxon>
        <taxon>Pezizomycotina</taxon>
        <taxon>Dothideomycetes</taxon>
        <taxon>Pleosporomycetidae</taxon>
        <taxon>Pleosporales</taxon>
        <taxon>Pleosporineae</taxon>
        <taxon>Pleosporaceae</taxon>
        <taxon>Neocamarosporium</taxon>
    </lineage>
</organism>
<feature type="compositionally biased region" description="Polar residues" evidence="1">
    <location>
        <begin position="1029"/>
        <end position="1041"/>
    </location>
</feature>
<name>A0A0C6DRT8_NEOBT</name>
<accession>A0A0C6DRT8</accession>
<feature type="region of interest" description="Disordered" evidence="1">
    <location>
        <begin position="78"/>
        <end position="118"/>
    </location>
</feature>
<proteinExistence type="predicted"/>
<feature type="compositionally biased region" description="Polar residues" evidence="1">
    <location>
        <begin position="436"/>
        <end position="448"/>
    </location>
</feature>
<reference evidence="2" key="1">
    <citation type="journal article" date="2015" name="Chem. Commun. (Camb.)">
        <title>Heterologous expression of highly reducing polyketide synthase involved in betaenone biosynthesis.</title>
        <authorList>
            <person name="Ugai T."/>
            <person name="Minami A."/>
            <person name="Fujii R."/>
            <person name="Tanaka M."/>
            <person name="Oguri H."/>
            <person name="Gomi K."/>
            <person name="Oikawa H."/>
        </authorList>
    </citation>
    <scope>NUCLEOTIDE SEQUENCE</scope>
</reference>
<feature type="compositionally biased region" description="Polar residues" evidence="1">
    <location>
        <begin position="365"/>
        <end position="381"/>
    </location>
</feature>
<feature type="region of interest" description="Disordered" evidence="1">
    <location>
        <begin position="1029"/>
        <end position="1085"/>
    </location>
</feature>
<sequence length="1120" mass="125902">MAEPVFQFAASERELELHRTIRRMDRSLSAAQLEQTRFNQILTVSIADANGHVLGNVEIDARDLVWESVRMAVGIHEELTKDNSHSPPEPGEVVEDAQSGGRDSVFGTQSQASSDDIPDETLEETAISWDAIQTTVIPPFVKEVTFTIDQNDMTSTTQEEMQVQFPGVVIQTDGTNAEKEKALLERPQEKPRGIKRMIIELDETEVAQDPRLDNTMREKFPWALIESKPEPNTSRKRASRATETDNTLRRVDPLRHLEDFADYAVEPPLDDEFGYNYPVGESWDKLGYPKKLEIAHARAIQHQHGKPADGPGCSHCVAEGYQCKTYLPQLANLSHITFGHSCQNCRLKGISCDLPAAMRERHPQTPATRPSTLKLDTQNLPLDSPVGDDTPAPSTAATPKPSLLSRMSRGDSMSTPTNPFAATPKPSLLSRISRGDSMSTPTNPFAATTQTQDDNAVLDPATCQSIHDSEMMVEDVVKEINLKLPEDKFKALGVIKAIYNHWRKFGEIKPFVLLNHRASQTYYGNMIALYIVAYAKMDMPMAYATLLRIQSTVLCFKDALPHLEHVIQAFEYLPYNSPLCQWLATLYAFDSNWVKVGDHHRFITSRLGFNHSISVAVAKLFYVIASLRSPYIEDLEDPILNHWCMVHDHDQNSKDLCERTRYGDIEDEVLISSRVKWKRKMDASPLGNFKKNKRGGSFGHNSSANTEPADAETSDTLLPNFNGNSTRMSTTQEQQASSLFTPDVGDEDEHPVDAIPSVEQEDSDGPASPQCLISLTRAQALYNHWLKKKNLPIKTASKKLPPHISTAFPPNSSLTRPDRMYEDLLDLFVYAQHADVNAAFEQAVLKKWQECDYPKHNASVPDLSIVAKAFNLLPVDHVLLRYLVRFMGARWATHQMSFIEEYKPFGPGFERFLYGISWIRALGNIYRDDIALHHWCECHTHASEAEKEACEAWRDSLVNKGWKENHEKSVRDQLNKQLSMKSGSYARMPVVSRDWKVVSTPIDTRIKAKPACEQEPREAHRKDQGIEEVNTNAQEDSNYTARSAKARGKDRATANVSTATAHDTHDDTENTVNAGLRTPVRSPNQGAIVLSSREESNNDSEKEYGDDVVHDVLVEFCEIC</sequence>
<feature type="compositionally biased region" description="Low complexity" evidence="1">
    <location>
        <begin position="390"/>
        <end position="399"/>
    </location>
</feature>
<feature type="region of interest" description="Disordered" evidence="1">
    <location>
        <begin position="225"/>
        <end position="247"/>
    </location>
</feature>
<dbReference type="EMBL" id="LC011911">
    <property type="protein sequence ID" value="BAQ25468.1"/>
    <property type="molecule type" value="Genomic_DNA"/>
</dbReference>
<feature type="region of interest" description="Disordered" evidence="1">
    <location>
        <begin position="360"/>
        <end position="448"/>
    </location>
</feature>
<evidence type="ECO:0000256" key="1">
    <source>
        <dbReference type="SAM" id="MobiDB-lite"/>
    </source>
</evidence>
<feature type="compositionally biased region" description="Polar residues" evidence="1">
    <location>
        <begin position="714"/>
        <end position="740"/>
    </location>
</feature>
<protein>
    <submittedName>
        <fullName evidence="2">Uncharacterized protein</fullName>
    </submittedName>
</protein>